<keyword evidence="3" id="KW-0812">Transmembrane</keyword>
<feature type="transmembrane region" description="Helical" evidence="3">
    <location>
        <begin position="64"/>
        <end position="93"/>
    </location>
</feature>
<keyword evidence="5" id="KW-1185">Reference proteome</keyword>
<feature type="compositionally biased region" description="Basic and acidic residues" evidence="2">
    <location>
        <begin position="222"/>
        <end position="550"/>
    </location>
</feature>
<evidence type="ECO:0000313" key="5">
    <source>
        <dbReference type="Proteomes" id="UP001642409"/>
    </source>
</evidence>
<evidence type="ECO:0000256" key="3">
    <source>
        <dbReference type="SAM" id="Phobius"/>
    </source>
</evidence>
<accession>A0ABP1J4L1</accession>
<feature type="coiled-coil region" evidence="1">
    <location>
        <begin position="722"/>
        <end position="749"/>
    </location>
</feature>
<proteinExistence type="predicted"/>
<feature type="region of interest" description="Disordered" evidence="2">
    <location>
        <begin position="571"/>
        <end position="594"/>
    </location>
</feature>
<evidence type="ECO:0000256" key="2">
    <source>
        <dbReference type="SAM" id="MobiDB-lite"/>
    </source>
</evidence>
<evidence type="ECO:0000313" key="4">
    <source>
        <dbReference type="EMBL" id="CAL6030185.1"/>
    </source>
</evidence>
<organism evidence="4 5">
    <name type="scientific">Hexamita inflata</name>
    <dbReference type="NCBI Taxonomy" id="28002"/>
    <lineage>
        <taxon>Eukaryota</taxon>
        <taxon>Metamonada</taxon>
        <taxon>Diplomonadida</taxon>
        <taxon>Hexamitidae</taxon>
        <taxon>Hexamitinae</taxon>
        <taxon>Hexamita</taxon>
    </lineage>
</organism>
<dbReference type="Proteomes" id="UP001642409">
    <property type="component" value="Unassembled WGS sequence"/>
</dbReference>
<sequence length="751" mass="87741">METLKLYLQYANPFSEVSKTAKICRITVLSNIACSILYNDQQNQTLDQLVTNKKWFKSSAQIPFILFSNYIIALIISQTPFFCAYKLIFSFIVFQLSQYLSPINLGVIGQTLIFVFIEYRLDYISQESLRFLSLLLIVQSICVTIDYVFGIDLIKLFQSKRKLSSDTAIFDPLTKDEKKLYEKQLKKQMQREQEQRKKLEKQQQKKIKAEEKQQQKLLKQIQQKEKKERQEAEEKARQEAEEKARKEAEEKAKQEAEEKARQEAEEKERQEAEEKARKEAEDKERQEAEEKARKEAEEKARQEAEEKARKEAEEKARKEAEEKARQEAEEKARKEAEEKARQEAEEKARQEAEEKARQEAEEKARQEAEEKARQEAEEKARKEAEEKARQEAEEKARQEAEEKARQEAEEKARKEAEEKARQEAEEKAKQEAEEKARQEAEEKERQEAEEKARKEAEEKERQEAEEKARQEAEEKARKEAEDKERQEAEEKARKEAEDKERQEAEEKARQEAEEKARKEAEEKARQEAEEKARQEAEEKARKKAEEKARQEVVAKQVMNQVEDYLFEQVPQAQQSVEKPQPSPATTNTSLPPYRPSAITVMKHIPDTDSYCSSEAISESTSFRMIKKTASMVLCDELNNMILDNSEDNNNESFTSSPVQIVQTLSFESDSAEIRVLNKQLQTLHSVLNQKQKLEGLISEGEKKTDKRVKELVNKNAKFGVLLNHLTGIVKNKNETINKLKEEIQELENVKE</sequence>
<gene>
    <name evidence="4" type="ORF">HINF_LOCUS33062</name>
</gene>
<feature type="compositionally biased region" description="Polar residues" evidence="2">
    <location>
        <begin position="571"/>
        <end position="590"/>
    </location>
</feature>
<dbReference type="EMBL" id="CAXDID020000114">
    <property type="protein sequence ID" value="CAL6030185.1"/>
    <property type="molecule type" value="Genomic_DNA"/>
</dbReference>
<name>A0ABP1J4L1_9EUKA</name>
<reference evidence="4 5" key="1">
    <citation type="submission" date="2024-07" db="EMBL/GenBank/DDBJ databases">
        <authorList>
            <person name="Akdeniz Z."/>
        </authorList>
    </citation>
    <scope>NUCLEOTIDE SEQUENCE [LARGE SCALE GENOMIC DNA]</scope>
</reference>
<feature type="region of interest" description="Disordered" evidence="2">
    <location>
        <begin position="218"/>
        <end position="550"/>
    </location>
</feature>
<feature type="transmembrane region" description="Helical" evidence="3">
    <location>
        <begin position="129"/>
        <end position="149"/>
    </location>
</feature>
<keyword evidence="3" id="KW-0472">Membrane</keyword>
<comment type="caution">
    <text evidence="4">The sequence shown here is derived from an EMBL/GenBank/DDBJ whole genome shotgun (WGS) entry which is preliminary data.</text>
</comment>
<evidence type="ECO:0000256" key="1">
    <source>
        <dbReference type="SAM" id="Coils"/>
    </source>
</evidence>
<protein>
    <submittedName>
        <fullName evidence="4">Rab_family GTPase</fullName>
    </submittedName>
</protein>
<keyword evidence="1" id="KW-0175">Coiled coil</keyword>
<keyword evidence="3" id="KW-1133">Transmembrane helix</keyword>
<feature type="transmembrane region" description="Helical" evidence="3">
    <location>
        <begin position="99"/>
        <end position="117"/>
    </location>
</feature>